<evidence type="ECO:0000313" key="1">
    <source>
        <dbReference type="EMBL" id="MEJ8848500.1"/>
    </source>
</evidence>
<gene>
    <name evidence="1" type="ORF">WKW82_17710</name>
</gene>
<keyword evidence="2" id="KW-1185">Reference proteome</keyword>
<dbReference type="Proteomes" id="UP001385892">
    <property type="component" value="Unassembled WGS sequence"/>
</dbReference>
<comment type="caution">
    <text evidence="1">The sequence shown here is derived from an EMBL/GenBank/DDBJ whole genome shotgun (WGS) entry which is preliminary data.</text>
</comment>
<dbReference type="EMBL" id="JBBKZT010000008">
    <property type="protein sequence ID" value="MEJ8848500.1"/>
    <property type="molecule type" value="Genomic_DNA"/>
</dbReference>
<sequence length="665" mass="69913">MTTQTPLVSGLGGAIGSSFRSAQNQLVFVEFAGKLSRLNLLPSATIVSSGTTILKGTFTFDLDTGVQGGTGAGYDIWWEQMTATARQMAVRNTARIVNLGVVSFTTLGASNLQTLIYGTAPIPGNNDASNKLVNGDVFAVRTSQGNYAKVKVVTYGYDMKIQWVTYKPTPAYAVIGTGYTQPEDVKVGIDNLHAYVTERTGTLVRVALASANRSAATVITTGMNAPHQIFLDEAHNAAYVVEFASPGRLWRVDLTSGAKTAVVSNLQNAVGLVLSSDLQFAYVSEQTTGPDAGRVSRIQISNGATTKLATGLVAPFYLTWSDASQNTLLVAERDPANRITSIALGGGTALVVGGVPARPSSVAMIGTGQMLVCSDQVVEKVEFTPFVATGPLLMGIGFIPFDKVQASGLATTDPGYFFPVTNVPFGGTLPLMINFQRAANNGAKYYRVKIDGVLRNDAWTDYKWNGTTYVLQTIGPVNVGSNPNFYPVHPIAELFLWMNPSLGMLTNSTNLSNGLHTITVEFTTSTGAVIESSTPLTIMVNNQSCSAALAAPTISGVGADTVCGLLHYGVKTNPNPVTMALTATHPANYATWSFSLIKGVNQLLAVGGPVPAPAAPVTITVAAALGTCDVAGFAEYLYVATTINNGWGRQSQYDASAAFAFVLAA</sequence>
<proteinExistence type="predicted"/>
<reference evidence="1 2" key="1">
    <citation type="submission" date="2024-03" db="EMBL/GenBank/DDBJ databases">
        <title>Novel species of the genus Variovorax.</title>
        <authorList>
            <person name="Liu Q."/>
            <person name="Xin Y.-H."/>
        </authorList>
    </citation>
    <scope>NUCLEOTIDE SEQUENCE [LARGE SCALE GENOMIC DNA]</scope>
    <source>
        <strain evidence="1 2">KACC 18900</strain>
    </source>
</reference>
<dbReference type="RefSeq" id="WP_340343637.1">
    <property type="nucleotide sequence ID" value="NZ_JBBKZT010000008.1"/>
</dbReference>
<organism evidence="1 2">
    <name type="scientific">Variovorax rhizosphaerae</name>
    <dbReference type="NCBI Taxonomy" id="1836200"/>
    <lineage>
        <taxon>Bacteria</taxon>
        <taxon>Pseudomonadati</taxon>
        <taxon>Pseudomonadota</taxon>
        <taxon>Betaproteobacteria</taxon>
        <taxon>Burkholderiales</taxon>
        <taxon>Comamonadaceae</taxon>
        <taxon>Variovorax</taxon>
    </lineage>
</organism>
<dbReference type="Gene3D" id="2.130.10.10">
    <property type="entry name" value="YVTN repeat-like/Quinoprotein amine dehydrogenase"/>
    <property type="match status" value="1"/>
</dbReference>
<accession>A0ABU8WLU1</accession>
<protein>
    <submittedName>
        <fullName evidence="1">Uncharacterized protein</fullName>
    </submittedName>
</protein>
<evidence type="ECO:0000313" key="2">
    <source>
        <dbReference type="Proteomes" id="UP001385892"/>
    </source>
</evidence>
<dbReference type="InterPro" id="IPR015943">
    <property type="entry name" value="WD40/YVTN_repeat-like_dom_sf"/>
</dbReference>
<name>A0ABU8WLU1_9BURK</name>
<dbReference type="SUPFAM" id="SSF63825">
    <property type="entry name" value="YWTD domain"/>
    <property type="match status" value="1"/>
</dbReference>